<name>A0A835FRI2_9POAL</name>
<dbReference type="EMBL" id="JACEFO010000430">
    <property type="protein sequence ID" value="KAF8769780.1"/>
    <property type="molecule type" value="Genomic_DNA"/>
</dbReference>
<protein>
    <submittedName>
        <fullName evidence="2">Uncharacterized protein</fullName>
    </submittedName>
</protein>
<evidence type="ECO:0000313" key="2">
    <source>
        <dbReference type="EMBL" id="KAF8769780.1"/>
    </source>
</evidence>
<reference evidence="2" key="1">
    <citation type="submission" date="2020-07" db="EMBL/GenBank/DDBJ databases">
        <title>Genome sequence and genetic diversity analysis of an under-domesticated orphan crop, white fonio (Digitaria exilis).</title>
        <authorList>
            <person name="Bennetzen J.L."/>
            <person name="Chen S."/>
            <person name="Ma X."/>
            <person name="Wang X."/>
            <person name="Yssel A.E.J."/>
            <person name="Chaluvadi S.R."/>
            <person name="Johnson M."/>
            <person name="Gangashetty P."/>
            <person name="Hamidou F."/>
            <person name="Sanogo M.D."/>
            <person name="Zwaenepoel A."/>
            <person name="Wallace J."/>
            <person name="Van De Peer Y."/>
            <person name="Van Deynze A."/>
        </authorList>
    </citation>
    <scope>NUCLEOTIDE SEQUENCE</scope>
    <source>
        <tissue evidence="2">Leaves</tissue>
    </source>
</reference>
<dbReference type="OrthoDB" id="185618at2759"/>
<feature type="compositionally biased region" description="Basic and acidic residues" evidence="1">
    <location>
        <begin position="62"/>
        <end position="78"/>
    </location>
</feature>
<feature type="compositionally biased region" description="Polar residues" evidence="1">
    <location>
        <begin position="115"/>
        <end position="131"/>
    </location>
</feature>
<proteinExistence type="predicted"/>
<dbReference type="Proteomes" id="UP000636709">
    <property type="component" value="Unassembled WGS sequence"/>
</dbReference>
<organism evidence="2 3">
    <name type="scientific">Digitaria exilis</name>
    <dbReference type="NCBI Taxonomy" id="1010633"/>
    <lineage>
        <taxon>Eukaryota</taxon>
        <taxon>Viridiplantae</taxon>
        <taxon>Streptophyta</taxon>
        <taxon>Embryophyta</taxon>
        <taxon>Tracheophyta</taxon>
        <taxon>Spermatophyta</taxon>
        <taxon>Magnoliopsida</taxon>
        <taxon>Liliopsida</taxon>
        <taxon>Poales</taxon>
        <taxon>Poaceae</taxon>
        <taxon>PACMAD clade</taxon>
        <taxon>Panicoideae</taxon>
        <taxon>Panicodae</taxon>
        <taxon>Paniceae</taxon>
        <taxon>Anthephorinae</taxon>
        <taxon>Digitaria</taxon>
    </lineage>
</organism>
<evidence type="ECO:0000256" key="1">
    <source>
        <dbReference type="SAM" id="MobiDB-lite"/>
    </source>
</evidence>
<keyword evidence="3" id="KW-1185">Reference proteome</keyword>
<feature type="region of interest" description="Disordered" evidence="1">
    <location>
        <begin position="43"/>
        <end position="131"/>
    </location>
</feature>
<feature type="compositionally biased region" description="Basic and acidic residues" evidence="1">
    <location>
        <begin position="88"/>
        <end position="114"/>
    </location>
</feature>
<evidence type="ECO:0000313" key="3">
    <source>
        <dbReference type="Proteomes" id="UP000636709"/>
    </source>
</evidence>
<dbReference type="AlphaFoldDB" id="A0A835FRI2"/>
<comment type="caution">
    <text evidence="2">The sequence shown here is derived from an EMBL/GenBank/DDBJ whole genome shotgun (WGS) entry which is preliminary data.</text>
</comment>
<sequence length="207" mass="22055">MYHWRHRRPISTVHSKLLNHPNVVRLQDNVAISPARSHPKTFQAGQGFVAENPKEGNSVSSEVDKTKEGDAEEKKGADEAGNEDEISKDDTERKDGGESETKDGLSDKQKDADKGQSSVTPMFSFTNLSSGQNSFTGLAKTGFSSSSFSFGSAPKDGSSAGPLFGLKTDGSTFPSFTLGATNNRSSSPALATSTEAPQEIFYARGPC</sequence>
<gene>
    <name evidence="2" type="ORF">HU200_006394</name>
</gene>
<accession>A0A835FRI2</accession>